<sequence>MVYYSIDVETNPKITGRRNGSFTVKEDIKSFKNENDMVYFNDFFTKNRKDRDRIKENTFEVFPRIEDFEIIYFPVAKSVKSLFKFF</sequence>
<name>A0A0B7IP19_9FLAO</name>
<accession>A0A0B7IP19</accession>
<protein>
    <submittedName>
        <fullName evidence="1">Uncharacterized protein</fullName>
    </submittedName>
</protein>
<gene>
    <name evidence="1" type="ORF">CCAN11_2350016</name>
</gene>
<dbReference type="Proteomes" id="UP000039370">
    <property type="component" value="Unassembled WGS sequence"/>
</dbReference>
<evidence type="ECO:0000313" key="2">
    <source>
        <dbReference type="Proteomes" id="UP000039370"/>
    </source>
</evidence>
<dbReference type="AlphaFoldDB" id="A0A0B7IP19"/>
<dbReference type="EMBL" id="CDOK01000152">
    <property type="protein sequence ID" value="CEN51742.1"/>
    <property type="molecule type" value="Genomic_DNA"/>
</dbReference>
<proteinExistence type="predicted"/>
<organism evidence="1 2">
    <name type="scientific">Capnocytophaga canimorsus</name>
    <dbReference type="NCBI Taxonomy" id="28188"/>
    <lineage>
        <taxon>Bacteria</taxon>
        <taxon>Pseudomonadati</taxon>
        <taxon>Bacteroidota</taxon>
        <taxon>Flavobacteriia</taxon>
        <taxon>Flavobacteriales</taxon>
        <taxon>Flavobacteriaceae</taxon>
        <taxon>Capnocytophaga</taxon>
    </lineage>
</organism>
<reference evidence="2" key="1">
    <citation type="submission" date="2015-01" db="EMBL/GenBank/DDBJ databases">
        <authorList>
            <person name="MANFREDI Pablo"/>
        </authorList>
    </citation>
    <scope>NUCLEOTIDE SEQUENCE [LARGE SCALE GENOMIC DNA]</scope>
    <source>
        <strain evidence="2">Cc11</strain>
    </source>
</reference>
<evidence type="ECO:0000313" key="1">
    <source>
        <dbReference type="EMBL" id="CEN51742.1"/>
    </source>
</evidence>